<name>A0A9P8TM34_WICPI</name>
<evidence type="ECO:0000259" key="3">
    <source>
        <dbReference type="PROSITE" id="PS50127"/>
    </source>
</evidence>
<dbReference type="EMBL" id="JAEUBG010003180">
    <property type="protein sequence ID" value="KAH3683316.1"/>
    <property type="molecule type" value="Genomic_DNA"/>
</dbReference>
<evidence type="ECO:0000256" key="2">
    <source>
        <dbReference type="SAM" id="MobiDB-lite"/>
    </source>
</evidence>
<dbReference type="InterPro" id="IPR000608">
    <property type="entry name" value="UBC"/>
</dbReference>
<dbReference type="CDD" id="cd23807">
    <property type="entry name" value="UEV_UBE2V"/>
    <property type="match status" value="1"/>
</dbReference>
<evidence type="ECO:0000256" key="1">
    <source>
        <dbReference type="ARBA" id="ARBA00022786"/>
    </source>
</evidence>
<dbReference type="SUPFAM" id="SSF54495">
    <property type="entry name" value="UBC-like"/>
    <property type="match status" value="1"/>
</dbReference>
<evidence type="ECO:0000313" key="5">
    <source>
        <dbReference type="Proteomes" id="UP000774326"/>
    </source>
</evidence>
<dbReference type="FunFam" id="3.10.110.10:FF:000026">
    <property type="entry name" value="Ubiquitin-conjugating enzyme E2 variant"/>
    <property type="match status" value="1"/>
</dbReference>
<accession>A0A9P8TM34</accession>
<feature type="domain" description="UBC core" evidence="3">
    <location>
        <begin position="3"/>
        <end position="138"/>
    </location>
</feature>
<comment type="caution">
    <text evidence="4">The sequence shown here is derived from an EMBL/GenBank/DDBJ whole genome shotgun (WGS) entry which is preliminary data.</text>
</comment>
<gene>
    <name evidence="4" type="ORF">WICPIJ_005710</name>
</gene>
<dbReference type="Proteomes" id="UP000774326">
    <property type="component" value="Unassembled WGS sequence"/>
</dbReference>
<organism evidence="4 5">
    <name type="scientific">Wickerhamomyces pijperi</name>
    <name type="common">Yeast</name>
    <name type="synonym">Pichia pijperi</name>
    <dbReference type="NCBI Taxonomy" id="599730"/>
    <lineage>
        <taxon>Eukaryota</taxon>
        <taxon>Fungi</taxon>
        <taxon>Dikarya</taxon>
        <taxon>Ascomycota</taxon>
        <taxon>Saccharomycotina</taxon>
        <taxon>Saccharomycetes</taxon>
        <taxon>Phaffomycetales</taxon>
        <taxon>Wickerhamomycetaceae</taxon>
        <taxon>Wickerhamomyces</taxon>
    </lineage>
</organism>
<proteinExistence type="predicted"/>
<dbReference type="AlphaFoldDB" id="A0A9P8TM34"/>
<dbReference type="GO" id="GO:0006301">
    <property type="term" value="P:DNA damage tolerance"/>
    <property type="evidence" value="ECO:0007669"/>
    <property type="project" value="UniProtKB-ARBA"/>
</dbReference>
<dbReference type="PROSITE" id="PS50127">
    <property type="entry name" value="UBC_2"/>
    <property type="match status" value="1"/>
</dbReference>
<dbReference type="OrthoDB" id="6508832at2759"/>
<reference evidence="4" key="2">
    <citation type="submission" date="2021-01" db="EMBL/GenBank/DDBJ databases">
        <authorList>
            <person name="Schikora-Tamarit M.A."/>
        </authorList>
    </citation>
    <scope>NUCLEOTIDE SEQUENCE</scope>
    <source>
        <strain evidence="4">CBS2887</strain>
    </source>
</reference>
<dbReference type="Gene3D" id="3.10.110.10">
    <property type="entry name" value="Ubiquitin Conjugating Enzyme"/>
    <property type="match status" value="1"/>
</dbReference>
<keyword evidence="1" id="KW-0833">Ubl conjugation pathway</keyword>
<reference evidence="4" key="1">
    <citation type="journal article" date="2021" name="Open Biol.">
        <title>Shared evolutionary footprints suggest mitochondrial oxidative damage underlies multiple complex I losses in fungi.</title>
        <authorList>
            <person name="Schikora-Tamarit M.A."/>
            <person name="Marcet-Houben M."/>
            <person name="Nosek J."/>
            <person name="Gabaldon T."/>
        </authorList>
    </citation>
    <scope>NUCLEOTIDE SEQUENCE</scope>
    <source>
        <strain evidence="4">CBS2887</strain>
    </source>
</reference>
<feature type="region of interest" description="Disordered" evidence="2">
    <location>
        <begin position="119"/>
        <end position="138"/>
    </location>
</feature>
<dbReference type="SMART" id="SM00212">
    <property type="entry name" value="UBCc"/>
    <property type="match status" value="1"/>
</dbReference>
<sequence>MSKISFRLLEELEKGEKGTGPDSCSYGLSDSSDSTLTHWNGTILGPPHSSYENRIYGLGIECGKSYPDKAPLVRFQTKINLPFVNQKNGEIDTTKFKLLGEEWKRSVTIEKVLMDLRKEMSSPANKKLPQPAEGETYD</sequence>
<dbReference type="Pfam" id="PF00179">
    <property type="entry name" value="UQ_con"/>
    <property type="match status" value="1"/>
</dbReference>
<dbReference type="PANTHER" id="PTHR24068">
    <property type="entry name" value="UBIQUITIN-CONJUGATING ENZYME E2"/>
    <property type="match status" value="1"/>
</dbReference>
<protein>
    <recommendedName>
        <fullName evidence="3">UBC core domain-containing protein</fullName>
    </recommendedName>
</protein>
<dbReference type="InterPro" id="IPR016135">
    <property type="entry name" value="UBQ-conjugating_enzyme/RWD"/>
</dbReference>
<evidence type="ECO:0000313" key="4">
    <source>
        <dbReference type="EMBL" id="KAH3683316.1"/>
    </source>
</evidence>
<keyword evidence="5" id="KW-1185">Reference proteome</keyword>